<dbReference type="GO" id="GO:0015627">
    <property type="term" value="C:type II protein secretion system complex"/>
    <property type="evidence" value="ECO:0007669"/>
    <property type="project" value="TreeGrafter"/>
</dbReference>
<name>A0A2D2Q0G3_PARLV</name>
<keyword evidence="3" id="KW-0472">Membrane</keyword>
<proteinExistence type="inferred from homology"/>
<dbReference type="InterPro" id="IPR021731">
    <property type="entry name" value="AMIN_dom"/>
</dbReference>
<comment type="similarity">
    <text evidence="4">Belongs to the bacterial secretin family.</text>
</comment>
<evidence type="ECO:0000259" key="8">
    <source>
        <dbReference type="Pfam" id="PF03958"/>
    </source>
</evidence>
<comment type="subcellular location">
    <subcellularLocation>
        <location evidence="5">Cell outer membrane</location>
    </subcellularLocation>
    <subcellularLocation>
        <location evidence="1">Membrane</location>
    </subcellularLocation>
</comment>
<dbReference type="PROSITE" id="PS00875">
    <property type="entry name" value="T2SP_D"/>
    <property type="match status" value="1"/>
</dbReference>
<feature type="domain" description="Type II/III secretion system secretin-like" evidence="7">
    <location>
        <begin position="556"/>
        <end position="734"/>
    </location>
</feature>
<organism evidence="10 11">
    <name type="scientific">Parathermosynechococcus lividus PCC 6715</name>
    <dbReference type="NCBI Taxonomy" id="1917166"/>
    <lineage>
        <taxon>Bacteria</taxon>
        <taxon>Bacillati</taxon>
        <taxon>Cyanobacteriota</taxon>
        <taxon>Cyanophyceae</taxon>
        <taxon>Acaryochloridales</taxon>
        <taxon>Thermosynechococcaceae</taxon>
        <taxon>Parathermosynechococcus</taxon>
    </lineage>
</organism>
<dbReference type="InterPro" id="IPR038591">
    <property type="entry name" value="NolW-like_sf"/>
</dbReference>
<dbReference type="Pfam" id="PF11741">
    <property type="entry name" value="AMIN"/>
    <property type="match status" value="1"/>
</dbReference>
<evidence type="ECO:0000313" key="11">
    <source>
        <dbReference type="Proteomes" id="UP000231057"/>
    </source>
</evidence>
<accession>A0A2D2Q0G3</accession>
<evidence type="ECO:0000256" key="2">
    <source>
        <dbReference type="ARBA" id="ARBA00022729"/>
    </source>
</evidence>
<keyword evidence="5" id="KW-0813">Transport</keyword>
<dbReference type="InterPro" id="IPR004845">
    <property type="entry name" value="T2SS_GspD_CS"/>
</dbReference>
<dbReference type="AlphaFoldDB" id="A0A2D2Q0G3"/>
<gene>
    <name evidence="10" type="ORF">BRW62_03750</name>
</gene>
<evidence type="ECO:0000256" key="6">
    <source>
        <dbReference type="SAM" id="MobiDB-lite"/>
    </source>
</evidence>
<dbReference type="PANTHER" id="PTHR30332:SF17">
    <property type="entry name" value="TYPE IV PILIATION SYSTEM PROTEIN DR_0774-RELATED"/>
    <property type="match status" value="1"/>
</dbReference>
<reference evidence="10 11" key="1">
    <citation type="submission" date="2016-11" db="EMBL/GenBank/DDBJ databases">
        <title>Complete genome sequence of thermophilic cyanobacteria strain Synechococcus sp. PCC6715.</title>
        <authorList>
            <person name="Tang J."/>
            <person name="Daroch M."/>
            <person name="Liang Y."/>
            <person name="Jiang D."/>
            <person name="Shah M."/>
        </authorList>
    </citation>
    <scope>NUCLEOTIDE SEQUENCE [LARGE SCALE GENOMIC DNA]</scope>
    <source>
        <strain evidence="10 11">PCC 6715</strain>
    </source>
</reference>
<keyword evidence="2" id="KW-0732">Signal</keyword>
<feature type="domain" description="NolW-like" evidence="8">
    <location>
        <begin position="379"/>
        <end position="429"/>
    </location>
</feature>
<feature type="region of interest" description="Disordered" evidence="6">
    <location>
        <begin position="738"/>
        <end position="763"/>
    </location>
</feature>
<dbReference type="EMBL" id="CP018092">
    <property type="protein sequence ID" value="ATS18004.1"/>
    <property type="molecule type" value="Genomic_DNA"/>
</dbReference>
<evidence type="ECO:0000259" key="9">
    <source>
        <dbReference type="Pfam" id="PF11741"/>
    </source>
</evidence>
<evidence type="ECO:0000313" key="10">
    <source>
        <dbReference type="EMBL" id="ATS18004.1"/>
    </source>
</evidence>
<dbReference type="Gene3D" id="3.30.1370.130">
    <property type="match status" value="1"/>
</dbReference>
<dbReference type="InterPro" id="IPR004846">
    <property type="entry name" value="T2SS/T3SS_dom"/>
</dbReference>
<dbReference type="GO" id="GO:0009279">
    <property type="term" value="C:cell outer membrane"/>
    <property type="evidence" value="ECO:0007669"/>
    <property type="project" value="UniProtKB-SubCell"/>
</dbReference>
<dbReference type="InterPro" id="IPR005644">
    <property type="entry name" value="NolW-like"/>
</dbReference>
<reference evidence="11" key="2">
    <citation type="journal article" date="2022" name="Front. Microbiol.">
        <title>Comparative Genomic Analysis Revealed Distinct Molecular Components and Organization of CO2-Concentrating Mechanism in Thermophilic Cyanobacteria.</title>
        <authorList>
            <person name="Tang J."/>
            <person name="Zhou H."/>
            <person name="Yao D."/>
            <person name="Riaz S."/>
            <person name="You D."/>
            <person name="Klepacz-Smolka A."/>
            <person name="Daroch M."/>
        </authorList>
    </citation>
    <scope>NUCLEOTIDE SEQUENCE [LARGE SCALE GENOMIC DNA]</scope>
    <source>
        <strain evidence="11">PCC 6715</strain>
    </source>
</reference>
<evidence type="ECO:0000259" key="7">
    <source>
        <dbReference type="Pfam" id="PF00263"/>
    </source>
</evidence>
<dbReference type="Gene3D" id="2.60.40.3500">
    <property type="match status" value="1"/>
</dbReference>
<dbReference type="GO" id="GO:0009306">
    <property type="term" value="P:protein secretion"/>
    <property type="evidence" value="ECO:0007669"/>
    <property type="project" value="InterPro"/>
</dbReference>
<dbReference type="RefSeq" id="WP_099798360.1">
    <property type="nucleotide sequence ID" value="NZ_CP018092.1"/>
</dbReference>
<evidence type="ECO:0000256" key="5">
    <source>
        <dbReference type="RuleBase" id="RU004004"/>
    </source>
</evidence>
<dbReference type="Proteomes" id="UP000231057">
    <property type="component" value="Chromosome"/>
</dbReference>
<dbReference type="PANTHER" id="PTHR30332">
    <property type="entry name" value="PROBABLE GENERAL SECRETION PATHWAY PROTEIN D"/>
    <property type="match status" value="1"/>
</dbReference>
<dbReference type="OrthoDB" id="9779724at2"/>
<evidence type="ECO:0000256" key="1">
    <source>
        <dbReference type="ARBA" id="ARBA00004370"/>
    </source>
</evidence>
<sequence>MSQLLHRLSLGVATTAIIAASQTPTLATSTEITGIRLVTAPNGIQLLFNIQGNVRPAVFTINRGNTSLADIPNSQLRLPQGGAFRQDNPAPGISSVEVVQLDAQTIRVLVNGISAAPIAEVIREGRDGLQMNFITAQGPAGPQVPPTGQPMATPPSAGAVPPFLPRAVAPPVGDMLISPINADPDVVSLATNERIPRLLLREAPVREVLSLLARAAGMNVVFPEGNGDAGGTTISLDIENESVQDVFNYVLRVANLKANRQGRTIFVGQFLPPDAQNRIVRTIRLNQMRVFGLAGNTRQQISIAQTGGSVAGVGTGGSGGSAGATAETSVVRQSTMGEIDIQLGAVQLLEMYGANLRDVAIAPNAPACDETVNFNVAGANLEKVCRGTLLRGLEVMGDPRTNTITLVGTPRKVEIATQLIQQLDVRKRQVMVNVKFIDVNLLRGRTANADLVTNFGSSLFGAIFDATGLTVQRGTLPSGVPGGQVIQPPVAFPPERFLLGPERTVTLDGAGNIVNDQTAPPQQFVLPGVGVPGFSVPGLGVGQALSNFFAQLQLSIQTGNATILTNPTLVIQEGSAAQVNLTQEIFSGIQSQASTTGTGSGAAVAATTITPIIRPAGVIFNVTVDQIDDNGFVTLQLSPEVSAPSGTYSVVFPGVANPSTGTLLSQRRMESGRIRLRDGQTLLLAGIIQDQDRSLVTKIPILGDIPLLGRLFRRESNQRQRNELVVMVTPKIVDDSQNAGYGYQYSPSPNSMPPNIQNRIMQP</sequence>
<dbReference type="Gene3D" id="3.30.1370.120">
    <property type="match status" value="1"/>
</dbReference>
<dbReference type="Pfam" id="PF00263">
    <property type="entry name" value="Secretin"/>
    <property type="match status" value="1"/>
</dbReference>
<protein>
    <submittedName>
        <fullName evidence="10">General secretion pathway protein GspD</fullName>
    </submittedName>
</protein>
<feature type="domain" description="AMIN" evidence="9">
    <location>
        <begin position="35"/>
        <end position="113"/>
    </location>
</feature>
<keyword evidence="11" id="KW-1185">Reference proteome</keyword>
<evidence type="ECO:0000256" key="3">
    <source>
        <dbReference type="ARBA" id="ARBA00023136"/>
    </source>
</evidence>
<dbReference type="KEGG" id="slw:BRW62_03750"/>
<dbReference type="InterPro" id="IPR050810">
    <property type="entry name" value="Bact_Secretion_Sys_Channel"/>
</dbReference>
<dbReference type="Pfam" id="PF03958">
    <property type="entry name" value="Secretin_N"/>
    <property type="match status" value="1"/>
</dbReference>
<evidence type="ECO:0000256" key="4">
    <source>
        <dbReference type="RuleBase" id="RU004003"/>
    </source>
</evidence>